<dbReference type="PANTHER" id="PTHR32234:SF0">
    <property type="entry name" value="THIOL:DISULFIDE INTERCHANGE PROTEIN DSBD"/>
    <property type="match status" value="1"/>
</dbReference>
<dbReference type="SUPFAM" id="SSF52833">
    <property type="entry name" value="Thioredoxin-like"/>
    <property type="match status" value="1"/>
</dbReference>
<keyword evidence="2" id="KW-0732">Signal</keyword>
<accession>A0ABU9CJB9</accession>
<evidence type="ECO:0000256" key="2">
    <source>
        <dbReference type="SAM" id="SignalP"/>
    </source>
</evidence>
<sequence length="554" mass="59062">MRAPLRSACSRLALASAITLVLGLPASFSTQAAALPGPGVAWQQAGADADVDRAFAQARAEKKPVLLYWGASWCPPCNQLKATLFNRQDFIDRAKGFVAVHVDGDLAGAQKLGGRFKVRGYPTLILFNPEGAEITRLPGEVDAPQVMALLQQGLAGGRPVKAVLADARAGKPLSGGEWRMLAFYGWDTDESQLVPAAERAALLGQLAAACPPAERDAGTRLLLKALAESDDGKGLKPDAALRAKVLAVLADAAASRAQMDVVVNFATDITKALAPEAGSSRPHVASLLPPEGASGPLGRPGGTDRQKLATAFDAALQRLEADASLSRADRMSALVSRVQLARIDQAKDERAPKIPAALLQRVREAAAREDREITDPHERQAVITSAAYLLGEAGLWADSDVLLKANLARSHSPYYLMSQLGGNARKQGRADEALRWYEESFTKAQGPATRLQWGSGYFAALVELAPQDEARIERVARQLIDEAARDPAAFHERSARALQRMGGKLASWNAQGQHEAVVKRLQTSLQPVCGKLDAADAQRATCEALLKNAARRSS</sequence>
<dbReference type="Pfam" id="PF13899">
    <property type="entry name" value="Thioredoxin_7"/>
    <property type="match status" value="1"/>
</dbReference>
<dbReference type="PROSITE" id="PS51352">
    <property type="entry name" value="THIOREDOXIN_2"/>
    <property type="match status" value="1"/>
</dbReference>
<evidence type="ECO:0000313" key="5">
    <source>
        <dbReference type="Proteomes" id="UP001365405"/>
    </source>
</evidence>
<reference evidence="4 5" key="1">
    <citation type="submission" date="2024-04" db="EMBL/GenBank/DDBJ databases">
        <title>Novel species of the genus Ideonella isolated from streams.</title>
        <authorList>
            <person name="Lu H."/>
        </authorList>
    </citation>
    <scope>NUCLEOTIDE SEQUENCE [LARGE SCALE GENOMIC DNA]</scope>
    <source>
        <strain evidence="4 5">DXS22W</strain>
    </source>
</reference>
<dbReference type="InterPro" id="IPR036249">
    <property type="entry name" value="Thioredoxin-like_sf"/>
</dbReference>
<evidence type="ECO:0000259" key="3">
    <source>
        <dbReference type="PROSITE" id="PS51352"/>
    </source>
</evidence>
<protein>
    <submittedName>
        <fullName evidence="4">Thioredoxin family protein</fullName>
    </submittedName>
</protein>
<gene>
    <name evidence="4" type="ORF">AACH10_16935</name>
</gene>
<dbReference type="Proteomes" id="UP001365405">
    <property type="component" value="Unassembled WGS sequence"/>
</dbReference>
<dbReference type="PANTHER" id="PTHR32234">
    <property type="entry name" value="THIOL:DISULFIDE INTERCHANGE PROTEIN DSBD"/>
    <property type="match status" value="1"/>
</dbReference>
<proteinExistence type="predicted"/>
<feature type="region of interest" description="Disordered" evidence="1">
    <location>
        <begin position="276"/>
        <end position="305"/>
    </location>
</feature>
<feature type="domain" description="Thioredoxin" evidence="3">
    <location>
        <begin position="26"/>
        <end position="155"/>
    </location>
</feature>
<organism evidence="4 5">
    <name type="scientific">Pseudaquabacterium inlustre</name>
    <dbReference type="NCBI Taxonomy" id="2984192"/>
    <lineage>
        <taxon>Bacteria</taxon>
        <taxon>Pseudomonadati</taxon>
        <taxon>Pseudomonadota</taxon>
        <taxon>Betaproteobacteria</taxon>
        <taxon>Burkholderiales</taxon>
        <taxon>Sphaerotilaceae</taxon>
        <taxon>Pseudaquabacterium</taxon>
    </lineage>
</organism>
<feature type="signal peptide" evidence="2">
    <location>
        <begin position="1"/>
        <end position="32"/>
    </location>
</feature>
<comment type="caution">
    <text evidence="4">The sequence shown here is derived from an EMBL/GenBank/DDBJ whole genome shotgun (WGS) entry which is preliminary data.</text>
</comment>
<keyword evidence="5" id="KW-1185">Reference proteome</keyword>
<dbReference type="EMBL" id="JBBUTH010000008">
    <property type="protein sequence ID" value="MEK8051940.1"/>
    <property type="molecule type" value="Genomic_DNA"/>
</dbReference>
<feature type="chain" id="PRO_5047378072" evidence="2">
    <location>
        <begin position="33"/>
        <end position="554"/>
    </location>
</feature>
<name>A0ABU9CJB9_9BURK</name>
<evidence type="ECO:0000313" key="4">
    <source>
        <dbReference type="EMBL" id="MEK8051940.1"/>
    </source>
</evidence>
<dbReference type="Gene3D" id="3.40.30.10">
    <property type="entry name" value="Glutaredoxin"/>
    <property type="match status" value="1"/>
</dbReference>
<dbReference type="RefSeq" id="WP_341411635.1">
    <property type="nucleotide sequence ID" value="NZ_JBBUTH010000008.1"/>
</dbReference>
<dbReference type="InterPro" id="IPR013766">
    <property type="entry name" value="Thioredoxin_domain"/>
</dbReference>
<evidence type="ECO:0000256" key="1">
    <source>
        <dbReference type="SAM" id="MobiDB-lite"/>
    </source>
</evidence>